<dbReference type="STRING" id="1051891.A0A0C3MHP3"/>
<dbReference type="GO" id="GO:0020037">
    <property type="term" value="F:heme binding"/>
    <property type="evidence" value="ECO:0007669"/>
    <property type="project" value="InterPro"/>
</dbReference>
<dbReference type="HOGENOM" id="CLU_001570_2_2_1"/>
<dbReference type="Proteomes" id="UP000054248">
    <property type="component" value="Unassembled WGS sequence"/>
</dbReference>
<evidence type="ECO:0000256" key="1">
    <source>
        <dbReference type="ARBA" id="ARBA00001971"/>
    </source>
</evidence>
<keyword evidence="6" id="KW-0408">Iron</keyword>
<evidence type="ECO:0000256" key="4">
    <source>
        <dbReference type="ARBA" id="ARBA00022723"/>
    </source>
</evidence>
<gene>
    <name evidence="9" type="ORF">M407DRAFT_18055</name>
</gene>
<dbReference type="PANTHER" id="PTHR46300">
    <property type="entry name" value="P450, PUTATIVE (EUROFUNG)-RELATED-RELATED"/>
    <property type="match status" value="1"/>
</dbReference>
<evidence type="ECO:0000256" key="3">
    <source>
        <dbReference type="ARBA" id="ARBA00022617"/>
    </source>
</evidence>
<dbReference type="PANTHER" id="PTHR46300:SF7">
    <property type="entry name" value="P450, PUTATIVE (EUROFUNG)-RELATED"/>
    <property type="match status" value="1"/>
</dbReference>
<keyword evidence="3" id="KW-0349">Heme</keyword>
<reference evidence="9 10" key="1">
    <citation type="submission" date="2014-04" db="EMBL/GenBank/DDBJ databases">
        <authorList>
            <consortium name="DOE Joint Genome Institute"/>
            <person name="Kuo A."/>
            <person name="Girlanda M."/>
            <person name="Perotto S."/>
            <person name="Kohler A."/>
            <person name="Nagy L.G."/>
            <person name="Floudas D."/>
            <person name="Copeland A."/>
            <person name="Barry K.W."/>
            <person name="Cichocki N."/>
            <person name="Veneault-Fourrey C."/>
            <person name="LaButti K."/>
            <person name="Lindquist E.A."/>
            <person name="Lipzen A."/>
            <person name="Lundell T."/>
            <person name="Morin E."/>
            <person name="Murat C."/>
            <person name="Sun H."/>
            <person name="Tunlid A."/>
            <person name="Henrissat B."/>
            <person name="Grigoriev I.V."/>
            <person name="Hibbett D.S."/>
            <person name="Martin F."/>
            <person name="Nordberg H.P."/>
            <person name="Cantor M.N."/>
            <person name="Hua S.X."/>
        </authorList>
    </citation>
    <scope>NUCLEOTIDE SEQUENCE [LARGE SCALE GENOMIC DNA]</scope>
    <source>
        <strain evidence="9 10">MUT 4182</strain>
    </source>
</reference>
<feature type="transmembrane region" description="Helical" evidence="8">
    <location>
        <begin position="6"/>
        <end position="27"/>
    </location>
</feature>
<evidence type="ECO:0000313" key="10">
    <source>
        <dbReference type="Proteomes" id="UP000054248"/>
    </source>
</evidence>
<dbReference type="GO" id="GO:0016705">
    <property type="term" value="F:oxidoreductase activity, acting on paired donors, with incorporation or reduction of molecular oxygen"/>
    <property type="evidence" value="ECO:0007669"/>
    <property type="project" value="InterPro"/>
</dbReference>
<keyword evidence="7" id="KW-0503">Monooxygenase</keyword>
<keyword evidence="8" id="KW-0472">Membrane</keyword>
<reference evidence="10" key="2">
    <citation type="submission" date="2015-01" db="EMBL/GenBank/DDBJ databases">
        <title>Evolutionary Origins and Diversification of the Mycorrhizal Mutualists.</title>
        <authorList>
            <consortium name="DOE Joint Genome Institute"/>
            <consortium name="Mycorrhizal Genomics Consortium"/>
            <person name="Kohler A."/>
            <person name="Kuo A."/>
            <person name="Nagy L.G."/>
            <person name="Floudas D."/>
            <person name="Copeland A."/>
            <person name="Barry K.W."/>
            <person name="Cichocki N."/>
            <person name="Veneault-Fourrey C."/>
            <person name="LaButti K."/>
            <person name="Lindquist E.A."/>
            <person name="Lipzen A."/>
            <person name="Lundell T."/>
            <person name="Morin E."/>
            <person name="Murat C."/>
            <person name="Riley R."/>
            <person name="Ohm R."/>
            <person name="Sun H."/>
            <person name="Tunlid A."/>
            <person name="Henrissat B."/>
            <person name="Grigoriev I.V."/>
            <person name="Hibbett D.S."/>
            <person name="Martin F."/>
        </authorList>
    </citation>
    <scope>NUCLEOTIDE SEQUENCE [LARGE SCALE GENOMIC DNA]</scope>
    <source>
        <strain evidence="10">MUT 4182</strain>
    </source>
</reference>
<evidence type="ECO:0000313" key="9">
    <source>
        <dbReference type="EMBL" id="KIO33202.1"/>
    </source>
</evidence>
<dbReference type="OrthoDB" id="2789670at2759"/>
<evidence type="ECO:0008006" key="11">
    <source>
        <dbReference type="Google" id="ProtNLM"/>
    </source>
</evidence>
<dbReference type="InterPro" id="IPR036396">
    <property type="entry name" value="Cyt_P450_sf"/>
</dbReference>
<comment type="similarity">
    <text evidence="2">Belongs to the cytochrome P450 family.</text>
</comment>
<evidence type="ECO:0000256" key="2">
    <source>
        <dbReference type="ARBA" id="ARBA00010617"/>
    </source>
</evidence>
<sequence>MSFPIPAALTPTHALLGGITLVVLLFLDRRRTSRRALPYPPGPRSLPLIGNLLDMPPSKFPLTWSKYGEKYGPLTWLAVPGQNFLVINSFEAAKELLDKRTLIYIDRPRFTMANELLGLSNHLSLIPANGMWKKQRALLKHALSGAMVKRDYSSLLETKAREYVERCAAHPEQIISETTRIVGEVIVKFTYGKLEHTEGRDCIQTISRLLDLIVPSLQGYVVDLFPICELPSSLLLGLSMIKHLLSTNSTVSS</sequence>
<evidence type="ECO:0000256" key="7">
    <source>
        <dbReference type="ARBA" id="ARBA00023033"/>
    </source>
</evidence>
<organism evidence="9 10">
    <name type="scientific">Tulasnella calospora MUT 4182</name>
    <dbReference type="NCBI Taxonomy" id="1051891"/>
    <lineage>
        <taxon>Eukaryota</taxon>
        <taxon>Fungi</taxon>
        <taxon>Dikarya</taxon>
        <taxon>Basidiomycota</taxon>
        <taxon>Agaricomycotina</taxon>
        <taxon>Agaricomycetes</taxon>
        <taxon>Cantharellales</taxon>
        <taxon>Tulasnellaceae</taxon>
        <taxon>Tulasnella</taxon>
    </lineage>
</organism>
<keyword evidence="8" id="KW-1133">Transmembrane helix</keyword>
<keyword evidence="10" id="KW-1185">Reference proteome</keyword>
<evidence type="ECO:0000256" key="8">
    <source>
        <dbReference type="SAM" id="Phobius"/>
    </source>
</evidence>
<protein>
    <recommendedName>
        <fullName evidence="11">Cytochrome P450</fullName>
    </recommendedName>
</protein>
<keyword evidence="8" id="KW-0812">Transmembrane</keyword>
<dbReference type="AlphaFoldDB" id="A0A0C3MHP3"/>
<dbReference type="InterPro" id="IPR050364">
    <property type="entry name" value="Cytochrome_P450_fung"/>
</dbReference>
<dbReference type="GO" id="GO:0004497">
    <property type="term" value="F:monooxygenase activity"/>
    <property type="evidence" value="ECO:0007669"/>
    <property type="project" value="UniProtKB-KW"/>
</dbReference>
<dbReference type="EMBL" id="KN822950">
    <property type="protein sequence ID" value="KIO33202.1"/>
    <property type="molecule type" value="Genomic_DNA"/>
</dbReference>
<dbReference type="InterPro" id="IPR001128">
    <property type="entry name" value="Cyt_P450"/>
</dbReference>
<evidence type="ECO:0000256" key="6">
    <source>
        <dbReference type="ARBA" id="ARBA00023004"/>
    </source>
</evidence>
<keyword evidence="4" id="KW-0479">Metal-binding</keyword>
<proteinExistence type="inferred from homology"/>
<dbReference type="GO" id="GO:0005506">
    <property type="term" value="F:iron ion binding"/>
    <property type="evidence" value="ECO:0007669"/>
    <property type="project" value="InterPro"/>
</dbReference>
<dbReference type="Pfam" id="PF00067">
    <property type="entry name" value="p450"/>
    <property type="match status" value="1"/>
</dbReference>
<accession>A0A0C3MHP3</accession>
<dbReference type="SUPFAM" id="SSF48264">
    <property type="entry name" value="Cytochrome P450"/>
    <property type="match status" value="1"/>
</dbReference>
<name>A0A0C3MHP3_9AGAM</name>
<dbReference type="Gene3D" id="1.10.630.10">
    <property type="entry name" value="Cytochrome P450"/>
    <property type="match status" value="1"/>
</dbReference>
<evidence type="ECO:0000256" key="5">
    <source>
        <dbReference type="ARBA" id="ARBA00023002"/>
    </source>
</evidence>
<comment type="cofactor">
    <cofactor evidence="1">
        <name>heme</name>
        <dbReference type="ChEBI" id="CHEBI:30413"/>
    </cofactor>
</comment>
<keyword evidence="5" id="KW-0560">Oxidoreductase</keyword>